<feature type="transmembrane region" description="Helical" evidence="1">
    <location>
        <begin position="42"/>
        <end position="63"/>
    </location>
</feature>
<sequence>MELSSVKGIFLRYLLMPIFAAVMIFVMGAIRKGKPDIKIRTIIIYVLLTSLSFALLGFLGFSGNLFSPYWYLFSMGISLGLGILHVNLLHFYFRKHFEKMWKAILFEFVLTITCLIVGGYFFALIFNFTGKGLGNEYMAASSVFIFIIPLIFYYSYLQFISIPFDIYKTWQFDPDQKAFNFKGVDFDQLLVLNVELSKKVDDEQRFNIKAKTLPTEITFGEWFFRVVDDYNFKNANSKIQLFDETGKAFYWIFYVKKSFFSMRKYIDFEKDILTNNLTENEYVICKRVINNKEEGFSFKN</sequence>
<comment type="caution">
    <text evidence="2">The sequence shown here is derived from an EMBL/GenBank/DDBJ whole genome shotgun (WGS) entry which is preliminary data.</text>
</comment>
<keyword evidence="3" id="KW-1185">Reference proteome</keyword>
<keyword evidence="1" id="KW-0812">Transmembrane</keyword>
<dbReference type="EMBL" id="JSYL01000018">
    <property type="protein sequence ID" value="KIA85482.1"/>
    <property type="molecule type" value="Genomic_DNA"/>
</dbReference>
<proteinExistence type="predicted"/>
<dbReference type="STRING" id="266749.SAMN05421876_12024"/>
<name>A0A0C1EX90_9FLAO</name>
<evidence type="ECO:0000256" key="1">
    <source>
        <dbReference type="SAM" id="Phobius"/>
    </source>
</evidence>
<feature type="transmembrane region" description="Helical" evidence="1">
    <location>
        <begin position="69"/>
        <end position="92"/>
    </location>
</feature>
<dbReference type="OrthoDB" id="1024052at2"/>
<dbReference type="InterPro" id="IPR035177">
    <property type="entry name" value="TssN"/>
</dbReference>
<dbReference type="Proteomes" id="UP000031473">
    <property type="component" value="Unassembled WGS sequence"/>
</dbReference>
<keyword evidence="1" id="KW-0472">Membrane</keyword>
<dbReference type="RefSeq" id="WP_039354884.1">
    <property type="nucleotide sequence ID" value="NZ_FOLA01000020.1"/>
</dbReference>
<evidence type="ECO:0000313" key="2">
    <source>
        <dbReference type="EMBL" id="KIA85482.1"/>
    </source>
</evidence>
<evidence type="ECO:0000313" key="3">
    <source>
        <dbReference type="Proteomes" id="UP000031473"/>
    </source>
</evidence>
<dbReference type="AlphaFoldDB" id="A0A0C1EX90"/>
<reference evidence="2 3" key="1">
    <citation type="submission" date="2014-10" db="EMBL/GenBank/DDBJ databases">
        <title>Kaistella jeonii genome.</title>
        <authorList>
            <person name="Clayton J.T."/>
            <person name="Newman J.D."/>
        </authorList>
    </citation>
    <scope>NUCLEOTIDE SEQUENCE [LARGE SCALE GENOMIC DNA]</scope>
    <source>
        <strain evidence="2 3">DSM 17048</strain>
    </source>
</reference>
<feature type="transmembrane region" description="Helical" evidence="1">
    <location>
        <begin position="137"/>
        <end position="157"/>
    </location>
</feature>
<protein>
    <submittedName>
        <fullName evidence="2">Membrane protein</fullName>
    </submittedName>
</protein>
<organism evidence="2 3">
    <name type="scientific">Kaistella jeonii</name>
    <dbReference type="NCBI Taxonomy" id="266749"/>
    <lineage>
        <taxon>Bacteria</taxon>
        <taxon>Pseudomonadati</taxon>
        <taxon>Bacteroidota</taxon>
        <taxon>Flavobacteriia</taxon>
        <taxon>Flavobacteriales</taxon>
        <taxon>Weeksellaceae</taxon>
        <taxon>Chryseobacterium group</taxon>
        <taxon>Kaistella</taxon>
    </lineage>
</organism>
<feature type="transmembrane region" description="Helical" evidence="1">
    <location>
        <begin position="104"/>
        <end position="125"/>
    </location>
</feature>
<feature type="transmembrane region" description="Helical" evidence="1">
    <location>
        <begin position="12"/>
        <end position="30"/>
    </location>
</feature>
<keyword evidence="1" id="KW-1133">Transmembrane helix</keyword>
<gene>
    <name evidence="2" type="ORF">OA86_14660</name>
</gene>
<dbReference type="Pfam" id="PF17555">
    <property type="entry name" value="TssN"/>
    <property type="match status" value="1"/>
</dbReference>
<accession>A0A0C1EX90</accession>